<accession>A0A061H8R8</accession>
<dbReference type="KEGG" id="pfp:PFL1_03057"/>
<dbReference type="PANTHER" id="PTHR40407:SF1">
    <property type="entry name" value="HEPARAN-ALPHA-GLUCOSAMINIDE N-ACETYLTRANSFERASE CATALYTIC DOMAIN-CONTAINING PROTEIN"/>
    <property type="match status" value="1"/>
</dbReference>
<dbReference type="GeneID" id="19317168"/>
<feature type="compositionally biased region" description="Low complexity" evidence="1">
    <location>
        <begin position="317"/>
        <end position="335"/>
    </location>
</feature>
<feature type="compositionally biased region" description="Basic and acidic residues" evidence="1">
    <location>
        <begin position="45"/>
        <end position="60"/>
    </location>
</feature>
<dbReference type="EMBL" id="KE361631">
    <property type="protein sequence ID" value="EPQ29302.1"/>
    <property type="molecule type" value="Genomic_DNA"/>
</dbReference>
<feature type="transmembrane region" description="Helical" evidence="2">
    <location>
        <begin position="185"/>
        <end position="207"/>
    </location>
</feature>
<keyword evidence="2" id="KW-1133">Transmembrane helix</keyword>
<gene>
    <name evidence="3" type="ORF">PFL1_03057</name>
</gene>
<feature type="transmembrane region" description="Helical" evidence="2">
    <location>
        <begin position="607"/>
        <end position="628"/>
    </location>
</feature>
<protein>
    <submittedName>
        <fullName evidence="3">Uncharacterized protein</fullName>
    </submittedName>
</protein>
<evidence type="ECO:0000256" key="2">
    <source>
        <dbReference type="SAM" id="Phobius"/>
    </source>
</evidence>
<dbReference type="AlphaFoldDB" id="A0A061H8R8"/>
<feature type="compositionally biased region" description="Low complexity" evidence="1">
    <location>
        <begin position="102"/>
        <end position="118"/>
    </location>
</feature>
<feature type="transmembrane region" description="Helical" evidence="2">
    <location>
        <begin position="429"/>
        <end position="450"/>
    </location>
</feature>
<feature type="transmembrane region" description="Helical" evidence="2">
    <location>
        <begin position="349"/>
        <end position="368"/>
    </location>
</feature>
<feature type="compositionally biased region" description="Basic and acidic residues" evidence="1">
    <location>
        <begin position="9"/>
        <end position="18"/>
    </location>
</feature>
<dbReference type="HOGENOM" id="CLU_507131_0_0_1"/>
<keyword evidence="2" id="KW-0812">Transmembrane</keyword>
<dbReference type="Proteomes" id="UP000053664">
    <property type="component" value="Unassembled WGS sequence"/>
</dbReference>
<feature type="transmembrane region" description="Helical" evidence="2">
    <location>
        <begin position="563"/>
        <end position="585"/>
    </location>
</feature>
<feature type="transmembrane region" description="Helical" evidence="2">
    <location>
        <begin position="253"/>
        <end position="277"/>
    </location>
</feature>
<feature type="compositionally biased region" description="Low complexity" evidence="1">
    <location>
        <begin position="25"/>
        <end position="44"/>
    </location>
</feature>
<evidence type="ECO:0000313" key="3">
    <source>
        <dbReference type="EMBL" id="EPQ29302.1"/>
    </source>
</evidence>
<sequence length="643" mass="69481">MSANAVEQGGRRHADERQGVFGTDAAGDASNAAAAATVQETHFAATEHGDAVADHNERLRASSPSTSSSTQASATISNDSQPGQAGSRHGKKLSYGSITNGFPRSAPSFSPPSSGVHPSAPPPPGPAAGAGKTRVLAPDLLRGLLMVLQSIDHSAMQMGVWQHGVGKVTEGDGTVVHEWNPGRAWIARTLTHLCAPGFMFLLGMGTVYFTRSRTNLGWSPSRLLRHYFIRMVALLLVEEVLGFILMWNRATKVLILNIVLLALAVNYFLSGLLCLFFRYTEPRLARLLAPLFGHAGADAARESDDETQGGERSRLIAPSSTTPTTTTAGEESSPSCANLSRATSLSWHIHNLILLVLSLLSIFGNVLLSPHAGRCASASDSTSTSSGPLSSSALVDFVTAAAADAPATPPSSGHGALFDFLFFPVINQYIVSPFPPLAWTSFAVFGILYARIVLARKWSPNAVVCGNLATAVVLAILFVCTRLLHFGNLSEDCLRMPEHLAHPGRNQYLASFRSFFYIVKYPPSVAYFSMTMSLNFFLLAFFGAIPANWAVKIPGLMNFGSSALFFYATHFVVYKLLSIPAYRLFAHRLPDNDPNTGQPTYGLGDTAAYWLFWLLGLFILSPLCRVYGRFKSRQPADSIWRFF</sequence>
<feature type="region of interest" description="Disordered" evidence="1">
    <location>
        <begin position="300"/>
        <end position="335"/>
    </location>
</feature>
<feature type="compositionally biased region" description="Low complexity" evidence="1">
    <location>
        <begin position="61"/>
        <end position="77"/>
    </location>
</feature>
<feature type="transmembrane region" description="Helical" evidence="2">
    <location>
        <begin position="227"/>
        <end position="247"/>
    </location>
</feature>
<dbReference type="OrthoDB" id="2505607at2759"/>
<organism evidence="3 4">
    <name type="scientific">Pseudozyma flocculosa PF-1</name>
    <dbReference type="NCBI Taxonomy" id="1277687"/>
    <lineage>
        <taxon>Eukaryota</taxon>
        <taxon>Fungi</taxon>
        <taxon>Dikarya</taxon>
        <taxon>Basidiomycota</taxon>
        <taxon>Ustilaginomycotina</taxon>
        <taxon>Ustilaginomycetes</taxon>
        <taxon>Ustilaginales</taxon>
        <taxon>Ustilaginaceae</taxon>
        <taxon>Pseudozyma</taxon>
    </lineage>
</organism>
<dbReference type="RefSeq" id="XP_007878764.1">
    <property type="nucleotide sequence ID" value="XM_007880573.1"/>
</dbReference>
<dbReference type="eggNOG" id="ENOG502S1A4">
    <property type="taxonomic scope" value="Eukaryota"/>
</dbReference>
<evidence type="ECO:0000313" key="4">
    <source>
        <dbReference type="Proteomes" id="UP000053664"/>
    </source>
</evidence>
<evidence type="ECO:0000256" key="1">
    <source>
        <dbReference type="SAM" id="MobiDB-lite"/>
    </source>
</evidence>
<keyword evidence="2" id="KW-0472">Membrane</keyword>
<dbReference type="PANTHER" id="PTHR40407">
    <property type="entry name" value="MEMBRANE PROTEIN-LIKE PROTEIN"/>
    <property type="match status" value="1"/>
</dbReference>
<feature type="transmembrane region" description="Helical" evidence="2">
    <location>
        <begin position="462"/>
        <end position="484"/>
    </location>
</feature>
<feature type="region of interest" description="Disordered" evidence="1">
    <location>
        <begin position="1"/>
        <end position="132"/>
    </location>
</feature>
<reference evidence="3 4" key="1">
    <citation type="journal article" date="2013" name="Plant Cell">
        <title>The transition from a phytopathogenic smut ancestor to an anamorphic biocontrol agent deciphered by comparative whole-genome analysis.</title>
        <authorList>
            <person name="Lefebvre F."/>
            <person name="Joly D.L."/>
            <person name="Labbe C."/>
            <person name="Teichmann B."/>
            <person name="Linning R."/>
            <person name="Belzile F."/>
            <person name="Bakkeren G."/>
            <person name="Belanger R.R."/>
        </authorList>
    </citation>
    <scope>NUCLEOTIDE SEQUENCE [LARGE SCALE GENOMIC DNA]</scope>
    <source>
        <strain evidence="3 4">PF-1</strain>
    </source>
</reference>
<proteinExistence type="predicted"/>
<feature type="transmembrane region" description="Helical" evidence="2">
    <location>
        <begin position="525"/>
        <end position="551"/>
    </location>
</feature>
<name>A0A061H8R8_9BASI</name>